<dbReference type="GO" id="GO:0032259">
    <property type="term" value="P:methylation"/>
    <property type="evidence" value="ECO:0007669"/>
    <property type="project" value="UniProtKB-KW"/>
</dbReference>
<dbReference type="GO" id="GO:0008168">
    <property type="term" value="F:methyltransferase activity"/>
    <property type="evidence" value="ECO:0007669"/>
    <property type="project" value="UniProtKB-KW"/>
</dbReference>
<name>A0ABT1P6S6_9ACTN</name>
<keyword evidence="2" id="KW-0808">Transferase</keyword>
<dbReference type="EMBL" id="JANFNH010000001">
    <property type="protein sequence ID" value="MCQ4041042.1"/>
    <property type="molecule type" value="Genomic_DNA"/>
</dbReference>
<dbReference type="CDD" id="cd02440">
    <property type="entry name" value="AdoMet_MTases"/>
    <property type="match status" value="1"/>
</dbReference>
<dbReference type="InterPro" id="IPR041698">
    <property type="entry name" value="Methyltransf_25"/>
</dbReference>
<dbReference type="Gene3D" id="3.40.50.150">
    <property type="entry name" value="Vaccinia Virus protein VP39"/>
    <property type="match status" value="1"/>
</dbReference>
<dbReference type="SUPFAM" id="SSF53335">
    <property type="entry name" value="S-adenosyl-L-methionine-dependent methyltransferases"/>
    <property type="match status" value="1"/>
</dbReference>
<feature type="domain" description="Methyltransferase" evidence="1">
    <location>
        <begin position="52"/>
        <end position="152"/>
    </location>
</feature>
<protein>
    <submittedName>
        <fullName evidence="2">Methyltransferase domain-containing protein</fullName>
    </submittedName>
</protein>
<keyword evidence="2" id="KW-0489">Methyltransferase</keyword>
<accession>A0ABT1P6S6</accession>
<dbReference type="RefSeq" id="WP_255924977.1">
    <property type="nucleotide sequence ID" value="NZ_JANFNH010000001.1"/>
</dbReference>
<evidence type="ECO:0000259" key="1">
    <source>
        <dbReference type="Pfam" id="PF13649"/>
    </source>
</evidence>
<evidence type="ECO:0000313" key="3">
    <source>
        <dbReference type="Proteomes" id="UP001206206"/>
    </source>
</evidence>
<dbReference type="InterPro" id="IPR029063">
    <property type="entry name" value="SAM-dependent_MTases_sf"/>
</dbReference>
<comment type="caution">
    <text evidence="2">The sequence shown here is derived from an EMBL/GenBank/DDBJ whole genome shotgun (WGS) entry which is preliminary data.</text>
</comment>
<dbReference type="PANTHER" id="PTHR43591">
    <property type="entry name" value="METHYLTRANSFERASE"/>
    <property type="match status" value="1"/>
</dbReference>
<gene>
    <name evidence="2" type="ORF">NON19_03130</name>
</gene>
<keyword evidence="3" id="KW-1185">Reference proteome</keyword>
<dbReference type="Pfam" id="PF13649">
    <property type="entry name" value="Methyltransf_25"/>
    <property type="match status" value="1"/>
</dbReference>
<reference evidence="2 3" key="1">
    <citation type="submission" date="2022-06" db="EMBL/GenBank/DDBJ databases">
        <title>Draft genome sequence of type strain Streptomyces rubrisoli DSM 42083.</title>
        <authorList>
            <person name="Duangmal K."/>
            <person name="Klaysubun C."/>
        </authorList>
    </citation>
    <scope>NUCLEOTIDE SEQUENCE [LARGE SCALE GENOMIC DNA]</scope>
    <source>
        <strain evidence="2 3">DSM 42083</strain>
    </source>
</reference>
<evidence type="ECO:0000313" key="2">
    <source>
        <dbReference type="EMBL" id="MCQ4041042.1"/>
    </source>
</evidence>
<organism evidence="2 3">
    <name type="scientific">Streptantibioticus rubrisoli</name>
    <dbReference type="NCBI Taxonomy" id="1387313"/>
    <lineage>
        <taxon>Bacteria</taxon>
        <taxon>Bacillati</taxon>
        <taxon>Actinomycetota</taxon>
        <taxon>Actinomycetes</taxon>
        <taxon>Kitasatosporales</taxon>
        <taxon>Streptomycetaceae</taxon>
        <taxon>Streptantibioticus</taxon>
    </lineage>
</organism>
<dbReference type="Proteomes" id="UP001206206">
    <property type="component" value="Unassembled WGS sequence"/>
</dbReference>
<sequence length="234" mass="26476">MTGNVKTQHDWQSAEYVKQWIDFAASAGEQRQLRLRRAASLLPLSRSHHVRVLDLGGGYGEFARQVLTEFPAATVCLQDYSAPMIDRAREVLAEFGQRVVYRHCDLRDPSWVKEVDGPFDAVVSSLAAHNLGDPVTVRKVYGQVHSLLRPGGWFFNLDLVLDVVMSPPNSPLAALYARGHGQRRDAHEDTHSRERFTELTLEGNLGWLREAGFDDVDCVRKEFDHVFLAAHRRT</sequence>
<proteinExistence type="predicted"/>